<reference evidence="1 2" key="1">
    <citation type="submission" date="2022-07" db="EMBL/GenBank/DDBJ databases">
        <authorList>
            <person name="Criscuolo A."/>
        </authorList>
    </citation>
    <scope>NUCLEOTIDE SEQUENCE [LARGE SCALE GENOMIC DNA]</scope>
    <source>
        <strain evidence="2">CIP 111951</strain>
    </source>
</reference>
<gene>
    <name evidence="1" type="ORF">PSECIP111951_04033</name>
</gene>
<dbReference type="EMBL" id="CAMAPD010000032">
    <property type="protein sequence ID" value="CAH9068133.1"/>
    <property type="molecule type" value="Genomic_DNA"/>
</dbReference>
<proteinExistence type="predicted"/>
<name>A0ABN8UVD1_9GAMM</name>
<sequence length="190" mass="20817">MGNSIVNHHVESAARQKYISETGQKLSANAQAKVNQQAAKNLNQTLADARTSVNAATQSTLGMLQTSQQANADAEFAADEARRISRHQGVVDNANGLSASIDAARSNLTQRHNAQISSAHSAIAKSERFTHNDTFEVNYGFESELVTANKNGWVNKSLIENTLNQYANDNFVYCRLIQHFLRGIITLDMP</sequence>
<dbReference type="Proteomes" id="UP001152485">
    <property type="component" value="Unassembled WGS sequence"/>
</dbReference>
<dbReference type="RefSeq" id="WP_261595350.1">
    <property type="nucleotide sequence ID" value="NZ_CAMAPD010000032.1"/>
</dbReference>
<evidence type="ECO:0000313" key="2">
    <source>
        <dbReference type="Proteomes" id="UP001152485"/>
    </source>
</evidence>
<protein>
    <submittedName>
        <fullName evidence="1">Uncharacterized protein</fullName>
    </submittedName>
</protein>
<evidence type="ECO:0000313" key="1">
    <source>
        <dbReference type="EMBL" id="CAH9068133.1"/>
    </source>
</evidence>
<comment type="caution">
    <text evidence="1">The sequence shown here is derived from an EMBL/GenBank/DDBJ whole genome shotgun (WGS) entry which is preliminary data.</text>
</comment>
<organism evidence="1 2">
    <name type="scientific">Pseudoalteromonas holothuriae</name>
    <dbReference type="NCBI Taxonomy" id="2963714"/>
    <lineage>
        <taxon>Bacteria</taxon>
        <taxon>Pseudomonadati</taxon>
        <taxon>Pseudomonadota</taxon>
        <taxon>Gammaproteobacteria</taxon>
        <taxon>Alteromonadales</taxon>
        <taxon>Pseudoalteromonadaceae</taxon>
        <taxon>Pseudoalteromonas</taxon>
    </lineage>
</organism>
<accession>A0ABN8UVD1</accession>